<dbReference type="Proteomes" id="UP000288805">
    <property type="component" value="Unassembled WGS sequence"/>
</dbReference>
<organism evidence="1 2">
    <name type="scientific">Vitis vinifera</name>
    <name type="common">Grape</name>
    <dbReference type="NCBI Taxonomy" id="29760"/>
    <lineage>
        <taxon>Eukaryota</taxon>
        <taxon>Viridiplantae</taxon>
        <taxon>Streptophyta</taxon>
        <taxon>Embryophyta</taxon>
        <taxon>Tracheophyta</taxon>
        <taxon>Spermatophyta</taxon>
        <taxon>Magnoliopsida</taxon>
        <taxon>eudicotyledons</taxon>
        <taxon>Gunneridae</taxon>
        <taxon>Pentapetalae</taxon>
        <taxon>rosids</taxon>
        <taxon>Vitales</taxon>
        <taxon>Vitaceae</taxon>
        <taxon>Viteae</taxon>
        <taxon>Vitis</taxon>
    </lineage>
</organism>
<name>A0A438EDX2_VITVI</name>
<dbReference type="EMBL" id="QGNW01001309">
    <property type="protein sequence ID" value="RVW45874.1"/>
    <property type="molecule type" value="Genomic_DNA"/>
</dbReference>
<protein>
    <recommendedName>
        <fullName evidence="3">Reverse transcriptase zinc-binding domain-containing protein</fullName>
    </recommendedName>
</protein>
<sequence length="115" mass="13336">MGSRNLEKVEVLHIGALVFQDLGVEIVETILMQIQDTRVKRDYEDKSVWKLNKGRSSLKNTIIVFELAFGDLFPVKEVWDSWAPPKVGFALAWEAFWAKIMTLDQLRRRDRTIAT</sequence>
<reference evidence="1 2" key="1">
    <citation type="journal article" date="2018" name="PLoS Genet.">
        <title>Population sequencing reveals clonal diversity and ancestral inbreeding in the grapevine cultivar Chardonnay.</title>
        <authorList>
            <person name="Roach M.J."/>
            <person name="Johnson D.L."/>
            <person name="Bohlmann J."/>
            <person name="van Vuuren H.J."/>
            <person name="Jones S.J."/>
            <person name="Pretorius I.S."/>
            <person name="Schmidt S.A."/>
            <person name="Borneman A.R."/>
        </authorList>
    </citation>
    <scope>NUCLEOTIDE SEQUENCE [LARGE SCALE GENOMIC DNA]</scope>
    <source>
        <strain evidence="2">cv. Chardonnay</strain>
        <tissue evidence="1">Leaf</tissue>
    </source>
</reference>
<evidence type="ECO:0008006" key="3">
    <source>
        <dbReference type="Google" id="ProtNLM"/>
    </source>
</evidence>
<gene>
    <name evidence="1" type="ORF">CK203_101158</name>
</gene>
<proteinExistence type="predicted"/>
<accession>A0A438EDX2</accession>
<evidence type="ECO:0000313" key="1">
    <source>
        <dbReference type="EMBL" id="RVW45874.1"/>
    </source>
</evidence>
<dbReference type="AlphaFoldDB" id="A0A438EDX2"/>
<evidence type="ECO:0000313" key="2">
    <source>
        <dbReference type="Proteomes" id="UP000288805"/>
    </source>
</evidence>
<comment type="caution">
    <text evidence="1">The sequence shown here is derived from an EMBL/GenBank/DDBJ whole genome shotgun (WGS) entry which is preliminary data.</text>
</comment>